<protein>
    <recommendedName>
        <fullName evidence="1">Shedu protein SduA C-terminal domain-containing protein</fullName>
    </recommendedName>
</protein>
<dbReference type="Pfam" id="PF14082">
    <property type="entry name" value="SduA_C"/>
    <property type="match status" value="1"/>
</dbReference>
<dbReference type="Proteomes" id="UP000190657">
    <property type="component" value="Unassembled WGS sequence"/>
</dbReference>
<dbReference type="EMBL" id="FUWW01000001">
    <property type="protein sequence ID" value="SJZ33519.1"/>
    <property type="molecule type" value="Genomic_DNA"/>
</dbReference>
<gene>
    <name evidence="2" type="ORF">SAMN02745114_00083</name>
</gene>
<keyword evidence="3" id="KW-1185">Reference proteome</keyword>
<evidence type="ECO:0000259" key="1">
    <source>
        <dbReference type="Pfam" id="PF14082"/>
    </source>
</evidence>
<accession>A0A1T4JTP1</accession>
<dbReference type="AlphaFoldDB" id="A0A1T4JTP1"/>
<name>A0A1T4JTP1_9FIRM</name>
<organism evidence="2 3">
    <name type="scientific">Eubacterium coprostanoligenes</name>
    <dbReference type="NCBI Taxonomy" id="290054"/>
    <lineage>
        <taxon>Bacteria</taxon>
        <taxon>Bacillati</taxon>
        <taxon>Bacillota</taxon>
        <taxon>Clostridia</taxon>
        <taxon>Eubacteriales</taxon>
        <taxon>Eubacteriaceae</taxon>
        <taxon>Eubacterium</taxon>
    </lineage>
</organism>
<evidence type="ECO:0000313" key="3">
    <source>
        <dbReference type="Proteomes" id="UP000190657"/>
    </source>
</evidence>
<dbReference type="RefSeq" id="WP_078767599.1">
    <property type="nucleotide sequence ID" value="NZ_FUWW01000001.1"/>
</dbReference>
<dbReference type="OrthoDB" id="2080979at2"/>
<dbReference type="STRING" id="290054.SAMN02745114_00083"/>
<feature type="domain" description="Shedu protein SduA C-terminal" evidence="1">
    <location>
        <begin position="158"/>
        <end position="305"/>
    </location>
</feature>
<evidence type="ECO:0000313" key="2">
    <source>
        <dbReference type="EMBL" id="SJZ33519.1"/>
    </source>
</evidence>
<proteinExistence type="predicted"/>
<dbReference type="InterPro" id="IPR025359">
    <property type="entry name" value="SduA_C"/>
</dbReference>
<sequence length="328" mass="37759">MSEIKTSSKGIDYAPPHTLKTKKSVYSQAMLMKIPHEHHNEPDISLKIGRYLFPFGKVQNEKPKSELTLDNEELNALISYISEYYVPVNLGSGKYINVSDDDEELINKFKELVEKNSDTAEFLIEKGILSDNVFVAAISIKKKDALIDFERNLGEALPESFWQNWFTENKWVLGSDFAQIIDERNIDTENIADYIMRAFDGFVDLVEIKKPNGLQFWSATKDHNNYVPSTDLVKAITQCLNYIYAIEREANSAKFIEKTKSKVIKPRCILIFGRSNDWNDEQREAYRILNAAYNQLSILTYDHLLFRAKNVLGITEDVDTTDDDELPF</sequence>
<reference evidence="2 3" key="1">
    <citation type="submission" date="2017-02" db="EMBL/GenBank/DDBJ databases">
        <authorList>
            <person name="Peterson S.W."/>
        </authorList>
    </citation>
    <scope>NUCLEOTIDE SEQUENCE [LARGE SCALE GENOMIC DNA]</scope>
    <source>
        <strain evidence="2 3">ATCC 51222</strain>
    </source>
</reference>